<name>E0VZZ1_PEDHC</name>
<dbReference type="EMBL" id="AAZO01006566">
    <property type="status" value="NOT_ANNOTATED_CDS"/>
    <property type="molecule type" value="Genomic_DNA"/>
</dbReference>
<evidence type="ECO:0000313" key="2">
    <source>
        <dbReference type="EMBL" id="EEB18947.1"/>
    </source>
</evidence>
<dbReference type="InParanoid" id="E0VZZ1"/>
<dbReference type="GeneID" id="8235639"/>
<feature type="region of interest" description="Disordered" evidence="1">
    <location>
        <begin position="183"/>
        <end position="205"/>
    </location>
</feature>
<dbReference type="eggNOG" id="ENOG502T1HT">
    <property type="taxonomic scope" value="Eukaryota"/>
</dbReference>
<dbReference type="OrthoDB" id="187712at2759"/>
<dbReference type="Proteomes" id="UP000009046">
    <property type="component" value="Unassembled WGS sequence"/>
</dbReference>
<organism>
    <name type="scientific">Pediculus humanus subsp. corporis</name>
    <name type="common">Body louse</name>
    <dbReference type="NCBI Taxonomy" id="121224"/>
    <lineage>
        <taxon>Eukaryota</taxon>
        <taxon>Metazoa</taxon>
        <taxon>Ecdysozoa</taxon>
        <taxon>Arthropoda</taxon>
        <taxon>Hexapoda</taxon>
        <taxon>Insecta</taxon>
        <taxon>Pterygota</taxon>
        <taxon>Neoptera</taxon>
        <taxon>Paraneoptera</taxon>
        <taxon>Psocodea</taxon>
        <taxon>Troctomorpha</taxon>
        <taxon>Phthiraptera</taxon>
        <taxon>Anoplura</taxon>
        <taxon>Pediculidae</taxon>
        <taxon>Pediculus</taxon>
    </lineage>
</organism>
<reference evidence="3" key="3">
    <citation type="submission" date="2021-02" db="UniProtKB">
        <authorList>
            <consortium name="EnsemblMetazoa"/>
        </authorList>
    </citation>
    <scope>IDENTIFICATION</scope>
    <source>
        <strain evidence="3">USDA</strain>
    </source>
</reference>
<evidence type="ECO:0000313" key="4">
    <source>
        <dbReference type="Proteomes" id="UP000009046"/>
    </source>
</evidence>
<dbReference type="VEuPathDB" id="VectorBase:PHUM540600"/>
<sequence length="205" mass="23895">MIPELTGFHLPVFMAGCPITSQKPIQQRPWPPIYRQHSSSSRNGYFFRHHESPQWLDYPRYGGGGFGIGGYREKGREYYYLAPLYRNAMPPPPQPTKLSPPRRIMLLNPHQGNNNVNKKCYNECPCWHRSRSLEDVRSEMNSEWSDDDVSVFRHDTKKSEEMLPNGYGRGGRMFLDDFAHLDSRRRRRGRPQLKGHENLGGGEIY</sequence>
<dbReference type="AlphaFoldDB" id="E0VZZ1"/>
<proteinExistence type="predicted"/>
<gene>
    <name evidence="3" type="primary">8235639</name>
    <name evidence="2" type="ORF">Phum_PHUM540600</name>
</gene>
<keyword evidence="4" id="KW-1185">Reference proteome</keyword>
<dbReference type="RefSeq" id="XP_002431685.1">
    <property type="nucleotide sequence ID" value="XM_002431640.1"/>
</dbReference>
<dbReference type="EnsemblMetazoa" id="PHUM540600-RA">
    <property type="protein sequence ID" value="PHUM540600-PA"/>
    <property type="gene ID" value="PHUM540600"/>
</dbReference>
<protein>
    <submittedName>
        <fullName evidence="2 3">Uncharacterized protein</fullName>
    </submittedName>
</protein>
<dbReference type="EMBL" id="DS235854">
    <property type="protein sequence ID" value="EEB18947.1"/>
    <property type="molecule type" value="Genomic_DNA"/>
</dbReference>
<reference evidence="2" key="1">
    <citation type="submission" date="2007-04" db="EMBL/GenBank/DDBJ databases">
        <title>Annotation of Pediculus humanus corporis strain USDA.</title>
        <authorList>
            <person name="Kirkness E."/>
            <person name="Hannick L."/>
            <person name="Hass B."/>
            <person name="Bruggner R."/>
            <person name="Lawson D."/>
            <person name="Bidwell S."/>
            <person name="Joardar V."/>
            <person name="Caler E."/>
            <person name="Walenz B."/>
            <person name="Inman J."/>
            <person name="Schobel S."/>
            <person name="Galinsky K."/>
            <person name="Amedeo P."/>
            <person name="Strausberg R."/>
        </authorList>
    </citation>
    <scope>NUCLEOTIDE SEQUENCE</scope>
    <source>
        <strain evidence="2">USDA</strain>
    </source>
</reference>
<reference evidence="2" key="2">
    <citation type="submission" date="2007-04" db="EMBL/GenBank/DDBJ databases">
        <title>The genome of the human body louse.</title>
        <authorList>
            <consortium name="The Human Body Louse Genome Consortium"/>
            <person name="Kirkness E."/>
            <person name="Walenz B."/>
            <person name="Hass B."/>
            <person name="Bruggner R."/>
            <person name="Strausberg R."/>
        </authorList>
    </citation>
    <scope>NUCLEOTIDE SEQUENCE</scope>
    <source>
        <strain evidence="2">USDA</strain>
    </source>
</reference>
<evidence type="ECO:0000313" key="3">
    <source>
        <dbReference type="EnsemblMetazoa" id="PHUM540600-PA"/>
    </source>
</evidence>
<evidence type="ECO:0000256" key="1">
    <source>
        <dbReference type="SAM" id="MobiDB-lite"/>
    </source>
</evidence>
<feature type="compositionally biased region" description="Basic residues" evidence="1">
    <location>
        <begin position="183"/>
        <end position="193"/>
    </location>
</feature>
<dbReference type="KEGG" id="phu:Phum_PHUM540600"/>
<dbReference type="CTD" id="8235639"/>
<accession>E0VZZ1</accession>
<dbReference type="HOGENOM" id="CLU_1338993_0_0_1"/>